<name>A0A1X7ABJ4_9RHOB</name>
<protein>
    <recommendedName>
        <fullName evidence="2">Outer membrane protein beta-barrel domain-containing protein</fullName>
    </recommendedName>
</protein>
<dbReference type="AlphaFoldDB" id="A0A1X7ABJ4"/>
<dbReference type="InterPro" id="IPR011250">
    <property type="entry name" value="OMP/PagP_B-barrel"/>
</dbReference>
<dbReference type="InterPro" id="IPR027385">
    <property type="entry name" value="Beta-barrel_OMP"/>
</dbReference>
<dbReference type="Pfam" id="PF13505">
    <property type="entry name" value="OMP_b-brl"/>
    <property type="match status" value="1"/>
</dbReference>
<evidence type="ECO:0000256" key="1">
    <source>
        <dbReference type="ARBA" id="ARBA00022729"/>
    </source>
</evidence>
<reference evidence="3 4" key="1">
    <citation type="submission" date="2017-03" db="EMBL/GenBank/DDBJ databases">
        <authorList>
            <person name="Afonso C.L."/>
            <person name="Miller P.J."/>
            <person name="Scott M.A."/>
            <person name="Spackman E."/>
            <person name="Goraichik I."/>
            <person name="Dimitrov K.M."/>
            <person name="Suarez D.L."/>
            <person name="Swayne D.E."/>
        </authorList>
    </citation>
    <scope>NUCLEOTIDE SEQUENCE [LARGE SCALE GENOMIC DNA]</scope>
    <source>
        <strain evidence="3 4">CECT 7751</strain>
    </source>
</reference>
<sequence length="186" mass="19506">MEQYRAHTTALDGQAVRTAAGRLTLTLSVLLLTAVAARGQPLGDDWTGAYLGASLGVATSADGDALRSLHGGYLEQRGATTYGVELDLAETDIGSPAGPVDKIARVKGRLGMVRKEVHVYAVAGLAHMQGRFGSDTGVVLGAGAETHLTEHVTLGGELLHHQVSDFDGTGESFSMNTLTGRLNYRF</sequence>
<evidence type="ECO:0000259" key="2">
    <source>
        <dbReference type="Pfam" id="PF13505"/>
    </source>
</evidence>
<evidence type="ECO:0000313" key="3">
    <source>
        <dbReference type="EMBL" id="SLN74726.1"/>
    </source>
</evidence>
<gene>
    <name evidence="3" type="ORF">PSM7751_04191</name>
</gene>
<dbReference type="EMBL" id="FWFN01000013">
    <property type="protein sequence ID" value="SLN74726.1"/>
    <property type="molecule type" value="Genomic_DNA"/>
</dbReference>
<accession>A0A1X7ABJ4</accession>
<dbReference type="RefSeq" id="WP_085890198.1">
    <property type="nucleotide sequence ID" value="NZ_PGTC01000029.1"/>
</dbReference>
<keyword evidence="4" id="KW-1185">Reference proteome</keyword>
<dbReference type="Proteomes" id="UP000193963">
    <property type="component" value="Unassembled WGS sequence"/>
</dbReference>
<feature type="domain" description="Outer membrane protein beta-barrel" evidence="2">
    <location>
        <begin position="28"/>
        <end position="186"/>
    </location>
</feature>
<dbReference type="Gene3D" id="2.40.160.20">
    <property type="match status" value="1"/>
</dbReference>
<organism evidence="3 4">
    <name type="scientific">Pseudooceanicola marinus</name>
    <dbReference type="NCBI Taxonomy" id="396013"/>
    <lineage>
        <taxon>Bacteria</taxon>
        <taxon>Pseudomonadati</taxon>
        <taxon>Pseudomonadota</taxon>
        <taxon>Alphaproteobacteria</taxon>
        <taxon>Rhodobacterales</taxon>
        <taxon>Paracoccaceae</taxon>
        <taxon>Pseudooceanicola</taxon>
    </lineage>
</organism>
<proteinExistence type="predicted"/>
<dbReference type="SUPFAM" id="SSF56925">
    <property type="entry name" value="OMPA-like"/>
    <property type="match status" value="1"/>
</dbReference>
<evidence type="ECO:0000313" key="4">
    <source>
        <dbReference type="Proteomes" id="UP000193963"/>
    </source>
</evidence>
<keyword evidence="1" id="KW-0732">Signal</keyword>